<dbReference type="Gene3D" id="3.30.70.920">
    <property type="match status" value="1"/>
</dbReference>
<dbReference type="InterPro" id="IPR011008">
    <property type="entry name" value="Dimeric_a/b-barrel"/>
</dbReference>
<dbReference type="GO" id="GO:0005829">
    <property type="term" value="C:cytosol"/>
    <property type="evidence" value="ECO:0007669"/>
    <property type="project" value="TreeGrafter"/>
</dbReference>
<reference evidence="5 6" key="1">
    <citation type="submission" date="2020-08" db="EMBL/GenBank/DDBJ databases">
        <title>Genome sequence of Tessaracoccus defluvii JCM 17540T.</title>
        <authorList>
            <person name="Hyun D.-W."/>
            <person name="Bae J.-W."/>
        </authorList>
    </citation>
    <scope>NUCLEOTIDE SEQUENCE [LARGE SCALE GENOMIC DNA]</scope>
    <source>
        <strain evidence="5 6">JCM 17540</strain>
    </source>
</reference>
<dbReference type="SMART" id="SM00344">
    <property type="entry name" value="HTH_ASNC"/>
    <property type="match status" value="1"/>
</dbReference>
<dbReference type="GO" id="GO:0043565">
    <property type="term" value="F:sequence-specific DNA binding"/>
    <property type="evidence" value="ECO:0007669"/>
    <property type="project" value="InterPro"/>
</dbReference>
<sequence length="167" mass="18191">MPFGLVPLTPTPRRNCCTPESAKILSLLQEDGRLSMTDLAARVGLSLSSSHRRVRDLEASGVIEGYRALVPPRAVGLTFEALVFVTMARTDLETVAAFEDAAAAEPAIVTAQRLFGEPDYLFRVLARDLTHYQEIYDTRLGALPGVQRLTSTMVMRNFGGDGTVPIP</sequence>
<evidence type="ECO:0000259" key="4">
    <source>
        <dbReference type="PROSITE" id="PS50956"/>
    </source>
</evidence>
<dbReference type="PANTHER" id="PTHR30154:SF34">
    <property type="entry name" value="TRANSCRIPTIONAL REGULATOR AZLB"/>
    <property type="match status" value="1"/>
</dbReference>
<dbReference type="PRINTS" id="PR00033">
    <property type="entry name" value="HTHASNC"/>
</dbReference>
<keyword evidence="6" id="KW-1185">Reference proteome</keyword>
<dbReference type="Pfam" id="PF13412">
    <property type="entry name" value="HTH_24"/>
    <property type="match status" value="1"/>
</dbReference>
<evidence type="ECO:0000256" key="1">
    <source>
        <dbReference type="ARBA" id="ARBA00023015"/>
    </source>
</evidence>
<dbReference type="InterPro" id="IPR036388">
    <property type="entry name" value="WH-like_DNA-bd_sf"/>
</dbReference>
<evidence type="ECO:0000313" key="5">
    <source>
        <dbReference type="EMBL" id="QNP56922.1"/>
    </source>
</evidence>
<dbReference type="InterPro" id="IPR019887">
    <property type="entry name" value="Tscrpt_reg_AsnC/Lrp_C"/>
</dbReference>
<gene>
    <name evidence="5" type="ORF">H9L22_06190</name>
</gene>
<dbReference type="InterPro" id="IPR011991">
    <property type="entry name" value="ArsR-like_HTH"/>
</dbReference>
<dbReference type="PROSITE" id="PS50956">
    <property type="entry name" value="HTH_ASNC_2"/>
    <property type="match status" value="1"/>
</dbReference>
<accession>A0A7H0H8Q6</accession>
<dbReference type="Proteomes" id="UP000516117">
    <property type="component" value="Chromosome"/>
</dbReference>
<dbReference type="CDD" id="cd00090">
    <property type="entry name" value="HTH_ARSR"/>
    <property type="match status" value="1"/>
</dbReference>
<dbReference type="Pfam" id="PF01037">
    <property type="entry name" value="AsnC_trans_reg"/>
    <property type="match status" value="1"/>
</dbReference>
<dbReference type="InterPro" id="IPR000485">
    <property type="entry name" value="AsnC-type_HTH_dom"/>
</dbReference>
<protein>
    <submittedName>
        <fullName evidence="5">Lrp/AsnC family transcriptional regulator</fullName>
    </submittedName>
</protein>
<organism evidence="5 6">
    <name type="scientific">Tessaracoccus defluvii</name>
    <dbReference type="NCBI Taxonomy" id="1285901"/>
    <lineage>
        <taxon>Bacteria</taxon>
        <taxon>Bacillati</taxon>
        <taxon>Actinomycetota</taxon>
        <taxon>Actinomycetes</taxon>
        <taxon>Propionibacteriales</taxon>
        <taxon>Propionibacteriaceae</taxon>
        <taxon>Tessaracoccus</taxon>
    </lineage>
</organism>
<dbReference type="PROSITE" id="PS00519">
    <property type="entry name" value="HTH_ASNC_1"/>
    <property type="match status" value="1"/>
</dbReference>
<dbReference type="SUPFAM" id="SSF46785">
    <property type="entry name" value="Winged helix' DNA-binding domain"/>
    <property type="match status" value="1"/>
</dbReference>
<name>A0A7H0H8Q6_9ACTN</name>
<dbReference type="AlphaFoldDB" id="A0A7H0H8Q6"/>
<dbReference type="Gene3D" id="1.10.10.10">
    <property type="entry name" value="Winged helix-like DNA-binding domain superfamily/Winged helix DNA-binding domain"/>
    <property type="match status" value="1"/>
</dbReference>
<evidence type="ECO:0000256" key="3">
    <source>
        <dbReference type="ARBA" id="ARBA00023163"/>
    </source>
</evidence>
<keyword evidence="1" id="KW-0805">Transcription regulation</keyword>
<dbReference type="EMBL" id="CP060789">
    <property type="protein sequence ID" value="QNP56922.1"/>
    <property type="molecule type" value="Genomic_DNA"/>
</dbReference>
<keyword evidence="2" id="KW-0238">DNA-binding</keyword>
<dbReference type="PANTHER" id="PTHR30154">
    <property type="entry name" value="LEUCINE-RESPONSIVE REGULATORY PROTEIN"/>
    <property type="match status" value="1"/>
</dbReference>
<keyword evidence="3" id="KW-0804">Transcription</keyword>
<dbReference type="InterPro" id="IPR036390">
    <property type="entry name" value="WH_DNA-bd_sf"/>
</dbReference>
<dbReference type="InterPro" id="IPR019888">
    <property type="entry name" value="Tscrpt_reg_AsnC-like"/>
</dbReference>
<evidence type="ECO:0000313" key="6">
    <source>
        <dbReference type="Proteomes" id="UP000516117"/>
    </source>
</evidence>
<dbReference type="SUPFAM" id="SSF54909">
    <property type="entry name" value="Dimeric alpha+beta barrel"/>
    <property type="match status" value="1"/>
</dbReference>
<dbReference type="KEGG" id="tdf:H9L22_06190"/>
<dbReference type="InterPro" id="IPR019885">
    <property type="entry name" value="Tscrpt_reg_HTH_AsnC-type_CS"/>
</dbReference>
<evidence type="ECO:0000256" key="2">
    <source>
        <dbReference type="ARBA" id="ARBA00023125"/>
    </source>
</evidence>
<feature type="domain" description="HTH asnC-type" evidence="4">
    <location>
        <begin position="23"/>
        <end position="78"/>
    </location>
</feature>
<dbReference type="GO" id="GO:0043200">
    <property type="term" value="P:response to amino acid"/>
    <property type="evidence" value="ECO:0007669"/>
    <property type="project" value="TreeGrafter"/>
</dbReference>
<proteinExistence type="predicted"/>